<organism evidence="1">
    <name type="scientific">Timema shepardi</name>
    <name type="common">Walking stick</name>
    <dbReference type="NCBI Taxonomy" id="629360"/>
    <lineage>
        <taxon>Eukaryota</taxon>
        <taxon>Metazoa</taxon>
        <taxon>Ecdysozoa</taxon>
        <taxon>Arthropoda</taxon>
        <taxon>Hexapoda</taxon>
        <taxon>Insecta</taxon>
        <taxon>Pterygota</taxon>
        <taxon>Neoptera</taxon>
        <taxon>Polyneoptera</taxon>
        <taxon>Phasmatodea</taxon>
        <taxon>Timematodea</taxon>
        <taxon>Timematoidea</taxon>
        <taxon>Timematidae</taxon>
        <taxon>Timema</taxon>
    </lineage>
</organism>
<sequence>MPACCSQVGLRAEAKVGLVAATRCSWLLLPANARLLLSDDKAGLVAATRWGWLLLPANASILLLGGAESRGQGGAGGSD</sequence>
<accession>A0A7R9BAT3</accession>
<dbReference type="EMBL" id="OC019827">
    <property type="protein sequence ID" value="CAD7269065.1"/>
    <property type="molecule type" value="Genomic_DNA"/>
</dbReference>
<evidence type="ECO:0000313" key="1">
    <source>
        <dbReference type="EMBL" id="CAD7269065.1"/>
    </source>
</evidence>
<reference evidence="1" key="1">
    <citation type="submission" date="2020-11" db="EMBL/GenBank/DDBJ databases">
        <authorList>
            <person name="Tran Van P."/>
        </authorList>
    </citation>
    <scope>NUCLEOTIDE SEQUENCE</scope>
</reference>
<protein>
    <submittedName>
        <fullName evidence="1">Uncharacterized protein</fullName>
    </submittedName>
</protein>
<name>A0A7R9BAT3_TIMSH</name>
<proteinExistence type="predicted"/>
<dbReference type="AlphaFoldDB" id="A0A7R9BAT3"/>
<gene>
    <name evidence="1" type="ORF">TSIB3V08_LOCUS13065</name>
</gene>